<dbReference type="EMBL" id="AE017282">
    <property type="protein sequence ID" value="AAU93102.1"/>
    <property type="molecule type" value="Genomic_DNA"/>
</dbReference>
<evidence type="ECO:0000313" key="2">
    <source>
        <dbReference type="EMBL" id="AAU93102.1"/>
    </source>
</evidence>
<sequence>MLPKGFMRIRHFGWLANRCRAGRRSTPHHEKRLPRIGKRLRPSTTAIPPANEGVQK</sequence>
<dbReference type="HOGENOM" id="CLU_3009073_0_0_6"/>
<reference evidence="2 3" key="1">
    <citation type="journal article" date="2004" name="PLoS Biol.">
        <title>Genomic insights into methanotrophy: the complete genome sequence of Methylococcus capsulatus (Bath).</title>
        <authorList>
            <person name="Ward N.L."/>
            <person name="Larsen O."/>
            <person name="Sakwa J."/>
            <person name="Bruseth L."/>
            <person name="Khouri H.M."/>
            <person name="Durkin A.S."/>
            <person name="Dimitrov G."/>
            <person name="Jiang L."/>
            <person name="Scanlan D."/>
            <person name="Kang K.H."/>
            <person name="Lewis M.R."/>
            <person name="Nelson K.E."/>
            <person name="Methe B.A."/>
            <person name="Wu M."/>
            <person name="Heidelberg J.F."/>
            <person name="Paulsen I.T."/>
            <person name="Fouts D.E."/>
            <person name="Ravel J."/>
            <person name="Tettelin H."/>
            <person name="Ren Q."/>
            <person name="Read T.D."/>
            <person name="DeBoy R.T."/>
            <person name="Seshadri R."/>
            <person name="Salzberg S.L."/>
            <person name="Jensen H.B."/>
            <person name="Birkeland N.K."/>
            <person name="Nelson W.C."/>
            <person name="Dodson R.J."/>
            <person name="Grindhaug S.H."/>
            <person name="Holt I.E."/>
            <person name="Eidhammer I."/>
            <person name="Jonasen I."/>
            <person name="Vanaken S."/>
            <person name="Utterback T.R."/>
            <person name="Feldblyum T.V."/>
            <person name="Fraser C.M."/>
            <person name="Lillehaug J.R."/>
            <person name="Eisen J.A."/>
        </authorList>
    </citation>
    <scope>NUCLEOTIDE SEQUENCE [LARGE SCALE GENOMIC DNA]</scope>
    <source>
        <strain evidence="3">ATCC 33009 / NCIMB 11132 / Bath</strain>
    </source>
</reference>
<accession>Q60AM6</accession>
<gene>
    <name evidence="2" type="ordered locus">MCA0822</name>
</gene>
<dbReference type="AlphaFoldDB" id="Q60AM6"/>
<evidence type="ECO:0000256" key="1">
    <source>
        <dbReference type="SAM" id="MobiDB-lite"/>
    </source>
</evidence>
<proteinExistence type="predicted"/>
<dbReference type="KEGG" id="mca:MCA0822"/>
<dbReference type="STRING" id="243233.MCA0822"/>
<protein>
    <submittedName>
        <fullName evidence="2">Uncharacterized protein</fullName>
    </submittedName>
</protein>
<evidence type="ECO:0000313" key="3">
    <source>
        <dbReference type="Proteomes" id="UP000006821"/>
    </source>
</evidence>
<name>Q60AM6_METCA</name>
<feature type="region of interest" description="Disordered" evidence="1">
    <location>
        <begin position="22"/>
        <end position="56"/>
    </location>
</feature>
<dbReference type="Proteomes" id="UP000006821">
    <property type="component" value="Chromosome"/>
</dbReference>
<organism evidence="2 3">
    <name type="scientific">Methylococcus capsulatus (strain ATCC 33009 / NCIMB 11132 / Bath)</name>
    <dbReference type="NCBI Taxonomy" id="243233"/>
    <lineage>
        <taxon>Bacteria</taxon>
        <taxon>Pseudomonadati</taxon>
        <taxon>Pseudomonadota</taxon>
        <taxon>Gammaproteobacteria</taxon>
        <taxon>Methylococcales</taxon>
        <taxon>Methylococcaceae</taxon>
        <taxon>Methylococcus</taxon>
    </lineage>
</organism>
<feature type="compositionally biased region" description="Basic residues" evidence="1">
    <location>
        <begin position="22"/>
        <end position="41"/>
    </location>
</feature>